<evidence type="ECO:0000256" key="2">
    <source>
        <dbReference type="ARBA" id="ARBA00004167"/>
    </source>
</evidence>
<dbReference type="Pfam" id="PF00067">
    <property type="entry name" value="p450"/>
    <property type="match status" value="1"/>
</dbReference>
<organism evidence="15 16">
    <name type="scientific">Marasmiellus scandens</name>
    <dbReference type="NCBI Taxonomy" id="2682957"/>
    <lineage>
        <taxon>Eukaryota</taxon>
        <taxon>Fungi</taxon>
        <taxon>Dikarya</taxon>
        <taxon>Basidiomycota</taxon>
        <taxon>Agaricomycotina</taxon>
        <taxon>Agaricomycetes</taxon>
        <taxon>Agaricomycetidae</taxon>
        <taxon>Agaricales</taxon>
        <taxon>Marasmiineae</taxon>
        <taxon>Omphalotaceae</taxon>
        <taxon>Marasmiellus</taxon>
    </lineage>
</organism>
<protein>
    <recommendedName>
        <fullName evidence="17">Cytochrome P450</fullName>
    </recommendedName>
</protein>
<keyword evidence="16" id="KW-1185">Reference proteome</keyword>
<feature type="chain" id="PRO_5046773135" description="Cytochrome P450" evidence="14">
    <location>
        <begin position="25"/>
        <end position="511"/>
    </location>
</feature>
<evidence type="ECO:0000256" key="10">
    <source>
        <dbReference type="ARBA" id="ARBA00023004"/>
    </source>
</evidence>
<keyword evidence="9" id="KW-0560">Oxidoreductase</keyword>
<keyword evidence="10" id="KW-0408">Iron</keyword>
<evidence type="ECO:0000256" key="6">
    <source>
        <dbReference type="ARBA" id="ARBA00022692"/>
    </source>
</evidence>
<evidence type="ECO:0000256" key="5">
    <source>
        <dbReference type="ARBA" id="ARBA00022617"/>
    </source>
</evidence>
<evidence type="ECO:0000313" key="16">
    <source>
        <dbReference type="Proteomes" id="UP001498398"/>
    </source>
</evidence>
<name>A0ABR1JK18_9AGAR</name>
<keyword evidence="13" id="KW-0325">Glycoprotein</keyword>
<gene>
    <name evidence="15" type="ORF">VKT23_007504</name>
</gene>
<reference evidence="15 16" key="1">
    <citation type="submission" date="2024-01" db="EMBL/GenBank/DDBJ databases">
        <title>A draft genome for the cacao thread blight pathogen Marasmiellus scandens.</title>
        <authorList>
            <person name="Baruah I.K."/>
            <person name="Leung J."/>
            <person name="Bukari Y."/>
            <person name="Amoako-Attah I."/>
            <person name="Meinhardt L.W."/>
            <person name="Bailey B.A."/>
            <person name="Cohen S.P."/>
        </authorList>
    </citation>
    <scope>NUCLEOTIDE SEQUENCE [LARGE SCALE GENOMIC DNA]</scope>
    <source>
        <strain evidence="15 16">GH-19</strain>
    </source>
</reference>
<dbReference type="InterPro" id="IPR050364">
    <property type="entry name" value="Cytochrome_P450_fung"/>
</dbReference>
<dbReference type="CDD" id="cd11065">
    <property type="entry name" value="CYP64-like"/>
    <property type="match status" value="1"/>
</dbReference>
<keyword evidence="11" id="KW-0503">Monooxygenase</keyword>
<evidence type="ECO:0008006" key="17">
    <source>
        <dbReference type="Google" id="ProtNLM"/>
    </source>
</evidence>
<dbReference type="InterPro" id="IPR002401">
    <property type="entry name" value="Cyt_P450_E_grp-I"/>
</dbReference>
<dbReference type="PRINTS" id="PR00385">
    <property type="entry name" value="P450"/>
</dbReference>
<comment type="caution">
    <text evidence="15">The sequence shown here is derived from an EMBL/GenBank/DDBJ whole genome shotgun (WGS) entry which is preliminary data.</text>
</comment>
<keyword evidence="5" id="KW-0349">Heme</keyword>
<dbReference type="InterPro" id="IPR001128">
    <property type="entry name" value="Cyt_P450"/>
</dbReference>
<dbReference type="SUPFAM" id="SSF48264">
    <property type="entry name" value="Cytochrome P450"/>
    <property type="match status" value="1"/>
</dbReference>
<dbReference type="Gene3D" id="1.10.630.10">
    <property type="entry name" value="Cytochrome P450"/>
    <property type="match status" value="1"/>
</dbReference>
<sequence>MIPTLLALALAVVLVALHLYNKNGTNLPPGPRGLPLLGNIFQLDISRPWRTFARWKHEYGPMVYINVAGQPIIILNSKTATEDLLDKRSAKYSDRPRFVVAGEYLTGDMDFPIIRYGDRWRKMRRASESALGLKTVTNFHEKQADECVLLVHGILNQPREWKYHTHRTAASFMLSITYSLPAIQSPDYPALEFMNQFIDRVGSAMLPGTNWIDGLPFLDKWIPDSMAKWRVKAREDFQSYSGMFEKLFGEIKDKFIKDMEQGSNFCVTLVETEKKHRMSDLECSWLAGILYAAGQETSTTALHWFLFSMLIFPEVQRRAQDELDRVVGRARLPTLSDMTHLPYIQAIVKEILRWKPPTPIGVPHAAVEDDYYDGHFIPKGTILIPNVLSLNRDPEIYGPDAGQFHPERHLDEKGELEDPKSDGHFTYGFGYRICVGRHLANNFLFMAFANILWALRIEPAKDSVVPDPQSEVSVNGVFMRPPDFDFVATTRFEDVDVLIQQARDEVLRENI</sequence>
<dbReference type="PANTHER" id="PTHR46300">
    <property type="entry name" value="P450, PUTATIVE (EUROFUNG)-RELATED-RELATED"/>
    <property type="match status" value="1"/>
</dbReference>
<comment type="pathway">
    <text evidence="3">Secondary metabolite biosynthesis.</text>
</comment>
<evidence type="ECO:0000256" key="3">
    <source>
        <dbReference type="ARBA" id="ARBA00005179"/>
    </source>
</evidence>
<evidence type="ECO:0000256" key="11">
    <source>
        <dbReference type="ARBA" id="ARBA00023033"/>
    </source>
</evidence>
<evidence type="ECO:0000256" key="4">
    <source>
        <dbReference type="ARBA" id="ARBA00010617"/>
    </source>
</evidence>
<dbReference type="Proteomes" id="UP001498398">
    <property type="component" value="Unassembled WGS sequence"/>
</dbReference>
<dbReference type="InterPro" id="IPR036396">
    <property type="entry name" value="Cyt_P450_sf"/>
</dbReference>
<keyword evidence="8" id="KW-1133">Transmembrane helix</keyword>
<comment type="subcellular location">
    <subcellularLocation>
        <location evidence="2">Membrane</location>
        <topology evidence="2">Single-pass membrane protein</topology>
    </subcellularLocation>
</comment>
<evidence type="ECO:0000256" key="7">
    <source>
        <dbReference type="ARBA" id="ARBA00022723"/>
    </source>
</evidence>
<dbReference type="PRINTS" id="PR00463">
    <property type="entry name" value="EP450I"/>
</dbReference>
<keyword evidence="14" id="KW-0732">Signal</keyword>
<evidence type="ECO:0000256" key="14">
    <source>
        <dbReference type="SAM" id="SignalP"/>
    </source>
</evidence>
<feature type="signal peptide" evidence="14">
    <location>
        <begin position="1"/>
        <end position="24"/>
    </location>
</feature>
<evidence type="ECO:0000256" key="12">
    <source>
        <dbReference type="ARBA" id="ARBA00023136"/>
    </source>
</evidence>
<keyword evidence="6" id="KW-0812">Transmembrane</keyword>
<evidence type="ECO:0000256" key="1">
    <source>
        <dbReference type="ARBA" id="ARBA00001971"/>
    </source>
</evidence>
<keyword evidence="7" id="KW-0479">Metal-binding</keyword>
<evidence type="ECO:0000256" key="8">
    <source>
        <dbReference type="ARBA" id="ARBA00022989"/>
    </source>
</evidence>
<dbReference type="EMBL" id="JBANRG010000010">
    <property type="protein sequence ID" value="KAK7462924.1"/>
    <property type="molecule type" value="Genomic_DNA"/>
</dbReference>
<comment type="similarity">
    <text evidence="4">Belongs to the cytochrome P450 family.</text>
</comment>
<dbReference type="PANTHER" id="PTHR46300:SF2">
    <property type="entry name" value="CYTOCHROME P450 MONOOXYGENASE ALNH-RELATED"/>
    <property type="match status" value="1"/>
</dbReference>
<proteinExistence type="inferred from homology"/>
<accession>A0ABR1JK18</accession>
<evidence type="ECO:0000313" key="15">
    <source>
        <dbReference type="EMBL" id="KAK7462924.1"/>
    </source>
</evidence>
<evidence type="ECO:0000256" key="13">
    <source>
        <dbReference type="ARBA" id="ARBA00023180"/>
    </source>
</evidence>
<comment type="cofactor">
    <cofactor evidence="1">
        <name>heme</name>
        <dbReference type="ChEBI" id="CHEBI:30413"/>
    </cofactor>
</comment>
<keyword evidence="12" id="KW-0472">Membrane</keyword>
<evidence type="ECO:0000256" key="9">
    <source>
        <dbReference type="ARBA" id="ARBA00023002"/>
    </source>
</evidence>